<sequence length="518" mass="58219">MMLDGCGYGWVQELEDFNRETPQPCTALESSDAVIASTHASELWAPNLMELDYSVCNLDMDSSIGNRGMSLDIETFLDESYDFLGLPRKEDAQNRHSNPSNAMVQATSSTPAINYTFVPQADSFGEATLAIPRLTESLKALKIVQRKQRKNSRNTQGQINPWNDKTYTTVFRIEKQKQRPRTPAENANKRLIAKYGQCIPCFQSKTKVCKVIQKAPIIPRAYLTSMSTFQCSYNPENPSECCAKCLERSMRSSLSTARLPCTRIYLSEDTFSLRAQWPAELSNVGMEARTRIEMNTIWNLTMAQASIVAFEVEARQHSAIISENSPGRKLARATFGADAVPSYNASTISGIMNPGARPIVVSFPGLPIVVEVSGAEARPKLRPLAILVDLEALNLLLKRFWRGQLEQHDALDIVDALYTLQCWCEHEDRITRNGAGDQNGLPKDELSLPWITYWRYIIKSQIVTPLSAIAQIMQTRLPKTLESSLELRRIQSEEFIRREQESCDLGVSSTSTDIRMQN</sequence>
<evidence type="ECO:0000313" key="1">
    <source>
        <dbReference type="EMBL" id="KAK6498423.1"/>
    </source>
</evidence>
<name>A0AAV9VZ70_9PEZI</name>
<gene>
    <name evidence="1" type="ORF">TWF481_011015</name>
</gene>
<evidence type="ECO:0000313" key="2">
    <source>
        <dbReference type="Proteomes" id="UP001370758"/>
    </source>
</evidence>
<keyword evidence="2" id="KW-1185">Reference proteome</keyword>
<proteinExistence type="predicted"/>
<dbReference type="AlphaFoldDB" id="A0AAV9VZ70"/>
<organism evidence="1 2">
    <name type="scientific">Arthrobotrys musiformis</name>
    <dbReference type="NCBI Taxonomy" id="47236"/>
    <lineage>
        <taxon>Eukaryota</taxon>
        <taxon>Fungi</taxon>
        <taxon>Dikarya</taxon>
        <taxon>Ascomycota</taxon>
        <taxon>Pezizomycotina</taxon>
        <taxon>Orbiliomycetes</taxon>
        <taxon>Orbiliales</taxon>
        <taxon>Orbiliaceae</taxon>
        <taxon>Arthrobotrys</taxon>
    </lineage>
</organism>
<comment type="caution">
    <text evidence="1">The sequence shown here is derived from an EMBL/GenBank/DDBJ whole genome shotgun (WGS) entry which is preliminary data.</text>
</comment>
<dbReference type="Proteomes" id="UP001370758">
    <property type="component" value="Unassembled WGS sequence"/>
</dbReference>
<accession>A0AAV9VZ70</accession>
<dbReference type="EMBL" id="JAVHJL010000008">
    <property type="protein sequence ID" value="KAK6498423.1"/>
    <property type="molecule type" value="Genomic_DNA"/>
</dbReference>
<reference evidence="1 2" key="1">
    <citation type="submission" date="2023-08" db="EMBL/GenBank/DDBJ databases">
        <authorList>
            <person name="Palmer J.M."/>
        </authorList>
    </citation>
    <scope>NUCLEOTIDE SEQUENCE [LARGE SCALE GENOMIC DNA]</scope>
    <source>
        <strain evidence="1 2">TWF481</strain>
    </source>
</reference>
<protein>
    <submittedName>
        <fullName evidence="1">Uncharacterized protein</fullName>
    </submittedName>
</protein>